<proteinExistence type="predicted"/>
<comment type="caution">
    <text evidence="1">The sequence shown here is derived from an EMBL/GenBank/DDBJ whole genome shotgun (WGS) entry which is preliminary data.</text>
</comment>
<dbReference type="RefSeq" id="WP_399643512.1">
    <property type="nucleotide sequence ID" value="NZ_JBITYG010000001.1"/>
</dbReference>
<gene>
    <name evidence="1" type="ORF">ACIGXA_01840</name>
</gene>
<dbReference type="EMBL" id="JBITYG010000001">
    <property type="protein sequence ID" value="MFI9099237.1"/>
    <property type="molecule type" value="Genomic_DNA"/>
</dbReference>
<reference evidence="1 2" key="1">
    <citation type="submission" date="2024-10" db="EMBL/GenBank/DDBJ databases">
        <title>The Natural Products Discovery Center: Release of the First 8490 Sequenced Strains for Exploring Actinobacteria Biosynthetic Diversity.</title>
        <authorList>
            <person name="Kalkreuter E."/>
            <person name="Kautsar S.A."/>
            <person name="Yang D."/>
            <person name="Bader C.D."/>
            <person name="Teijaro C.N."/>
            <person name="Fluegel L."/>
            <person name="Davis C.M."/>
            <person name="Simpson J.R."/>
            <person name="Lauterbach L."/>
            <person name="Steele A.D."/>
            <person name="Gui C."/>
            <person name="Meng S."/>
            <person name="Li G."/>
            <person name="Viehrig K."/>
            <person name="Ye F."/>
            <person name="Su P."/>
            <person name="Kiefer A.F."/>
            <person name="Nichols A."/>
            <person name="Cepeda A.J."/>
            <person name="Yan W."/>
            <person name="Fan B."/>
            <person name="Jiang Y."/>
            <person name="Adhikari A."/>
            <person name="Zheng C.-J."/>
            <person name="Schuster L."/>
            <person name="Cowan T.M."/>
            <person name="Smanski M.J."/>
            <person name="Chevrette M.G."/>
            <person name="De Carvalho L.P.S."/>
            <person name="Shen B."/>
        </authorList>
    </citation>
    <scope>NUCLEOTIDE SEQUENCE [LARGE SCALE GENOMIC DNA]</scope>
    <source>
        <strain evidence="1 2">NPDC053399</strain>
    </source>
</reference>
<name>A0ABW8C035_9ACTN</name>
<evidence type="ECO:0008006" key="3">
    <source>
        <dbReference type="Google" id="ProtNLM"/>
    </source>
</evidence>
<protein>
    <recommendedName>
        <fullName evidence="3">GNAT family N-acetyltransferase</fullName>
    </recommendedName>
</protein>
<sequence length="63" mass="6707">MTNDIVLHLDRASAEDLHEVLWLVGEHLAAGAPIPALPNGADERLAQVIRSLADALGKGHPYS</sequence>
<evidence type="ECO:0000313" key="1">
    <source>
        <dbReference type="EMBL" id="MFI9099237.1"/>
    </source>
</evidence>
<evidence type="ECO:0000313" key="2">
    <source>
        <dbReference type="Proteomes" id="UP001614394"/>
    </source>
</evidence>
<dbReference type="Proteomes" id="UP001614394">
    <property type="component" value="Unassembled WGS sequence"/>
</dbReference>
<keyword evidence="2" id="KW-1185">Reference proteome</keyword>
<organism evidence="1 2">
    <name type="scientific">Streptomyces fildesensis</name>
    <dbReference type="NCBI Taxonomy" id="375757"/>
    <lineage>
        <taxon>Bacteria</taxon>
        <taxon>Bacillati</taxon>
        <taxon>Actinomycetota</taxon>
        <taxon>Actinomycetes</taxon>
        <taxon>Kitasatosporales</taxon>
        <taxon>Streptomycetaceae</taxon>
        <taxon>Streptomyces</taxon>
    </lineage>
</organism>
<accession>A0ABW8C035</accession>